<evidence type="ECO:0000313" key="1">
    <source>
        <dbReference type="EMBL" id="RFN60265.1"/>
    </source>
</evidence>
<name>A0A3E1QDQ9_9FLAO</name>
<evidence type="ECO:0000313" key="2">
    <source>
        <dbReference type="Proteomes" id="UP000261082"/>
    </source>
</evidence>
<dbReference type="PROSITE" id="PS51197">
    <property type="entry name" value="HTH_RRF2_2"/>
    <property type="match status" value="1"/>
</dbReference>
<proteinExistence type="predicted"/>
<dbReference type="Proteomes" id="UP000261082">
    <property type="component" value="Unassembled WGS sequence"/>
</dbReference>
<dbReference type="RefSeq" id="WP_117159324.1">
    <property type="nucleotide sequence ID" value="NZ_QVID01000001.1"/>
</dbReference>
<dbReference type="AlphaFoldDB" id="A0A3E1QDQ9"/>
<dbReference type="SUPFAM" id="SSF46785">
    <property type="entry name" value="Winged helix' DNA-binding domain"/>
    <property type="match status" value="1"/>
</dbReference>
<dbReference type="InterPro" id="IPR000944">
    <property type="entry name" value="Tscrpt_reg_Rrf2"/>
</dbReference>
<keyword evidence="2" id="KW-1185">Reference proteome</keyword>
<dbReference type="PANTHER" id="PTHR33221">
    <property type="entry name" value="WINGED HELIX-TURN-HELIX TRANSCRIPTIONAL REGULATOR, RRF2 FAMILY"/>
    <property type="match status" value="1"/>
</dbReference>
<dbReference type="PANTHER" id="PTHR33221:SF15">
    <property type="entry name" value="HTH-TYPE TRANSCRIPTIONAL REGULATOR YWGB-RELATED"/>
    <property type="match status" value="1"/>
</dbReference>
<dbReference type="GO" id="GO:0005829">
    <property type="term" value="C:cytosol"/>
    <property type="evidence" value="ECO:0007669"/>
    <property type="project" value="TreeGrafter"/>
</dbReference>
<comment type="caution">
    <text evidence="1">The sequence shown here is derived from an EMBL/GenBank/DDBJ whole genome shotgun (WGS) entry which is preliminary data.</text>
</comment>
<dbReference type="GO" id="GO:0003700">
    <property type="term" value="F:DNA-binding transcription factor activity"/>
    <property type="evidence" value="ECO:0007669"/>
    <property type="project" value="TreeGrafter"/>
</dbReference>
<accession>A0A3E1QDQ9</accession>
<dbReference type="Gene3D" id="1.10.10.10">
    <property type="entry name" value="Winged helix-like DNA-binding domain superfamily/Winged helix DNA-binding domain"/>
    <property type="match status" value="1"/>
</dbReference>
<dbReference type="InterPro" id="IPR036390">
    <property type="entry name" value="WH_DNA-bd_sf"/>
</dbReference>
<dbReference type="InterPro" id="IPR036388">
    <property type="entry name" value="WH-like_DNA-bd_sf"/>
</dbReference>
<gene>
    <name evidence="1" type="ORF">DZ858_09555</name>
</gene>
<protein>
    <submittedName>
        <fullName evidence="1">Rrf2 family transcriptional regulator</fullName>
    </submittedName>
</protein>
<dbReference type="NCBIfam" id="TIGR00738">
    <property type="entry name" value="rrf2_super"/>
    <property type="match status" value="1"/>
</dbReference>
<organism evidence="1 2">
    <name type="scientific">Marixanthomonas ophiurae</name>
    <dbReference type="NCBI Taxonomy" id="387659"/>
    <lineage>
        <taxon>Bacteria</taxon>
        <taxon>Pseudomonadati</taxon>
        <taxon>Bacteroidota</taxon>
        <taxon>Flavobacteriia</taxon>
        <taxon>Flavobacteriales</taxon>
        <taxon>Flavobacteriaceae</taxon>
        <taxon>Marixanthomonas</taxon>
    </lineage>
</organism>
<dbReference type="Pfam" id="PF02082">
    <property type="entry name" value="Rrf2"/>
    <property type="match status" value="1"/>
</dbReference>
<dbReference type="OrthoDB" id="9808360at2"/>
<dbReference type="EMBL" id="QVID01000001">
    <property type="protein sequence ID" value="RFN60265.1"/>
    <property type="molecule type" value="Genomic_DNA"/>
</dbReference>
<sequence>MFSKACEYGIKASIYIALQSIQGERVSLKKIAKEIDSPEAFTAKVLLQLAKIDIIKSSKGPSGGFEISKDKIDTIMLADIVFAIDGNSIYEGCALGFDTCNATKPCPIHDKFVNVREELKRMLQNTSLYELATGLEVGLTFLKQRKS</sequence>
<reference evidence="1 2" key="1">
    <citation type="journal article" date="2007" name="Int. J. Syst. Evol. Microbiol.">
        <title>Marixanthomonas ophiurae gen. nov., sp. nov., a marine bacterium of the family Flavobacteriaceae isolated from a deep-sea brittle star.</title>
        <authorList>
            <person name="Romanenko L.A."/>
            <person name="Uchino M."/>
            <person name="Frolova G.M."/>
            <person name="Mikhailov V.V."/>
        </authorList>
    </citation>
    <scope>NUCLEOTIDE SEQUENCE [LARGE SCALE GENOMIC DNA]</scope>
    <source>
        <strain evidence="1 2">KMM 3046</strain>
    </source>
</reference>